<sequence length="394" mass="43817">MADGEKICFLRIGLVPELGKGLRAQALVADLPSKGSISSLTLRGPYDISTKTSVHMPGSTFPAAVPVYDYDQSEIIWAVHNTDDDHYAGEFNSEDCEIHIWRLGPHFSLSSIESTSLTATYPQSPGLILENGTISVGVLNGDQYCETPSTLDLARRGYDHKWTKMPLNTTSKSSNGQTGFLFKPPFSNLKYIFFLQSHKDYSTVLQIDAVKENKFAELGGSSVLWQHYEVDFGFPIKRNLEDEPGNTNNGNFGAIVLQDEKSGKSRLYIFKLGHAEIHYAYIPLRKDGSIDSYNATFKASGKQTIEIGNVSPFQGPCLLQTESSPESEGKLIILWNHENDDFFLKGYSGAIKPNGMAPNGDEWTEIKFPFDQSQGWNNRHYTSWSALIIPGSYE</sequence>
<comment type="caution">
    <text evidence="1">The sequence shown here is derived from an EMBL/GenBank/DDBJ whole genome shotgun (WGS) entry which is preliminary data.</text>
</comment>
<gene>
    <name evidence="1" type="ORF">BKA55DRAFT_556696</name>
</gene>
<evidence type="ECO:0000313" key="1">
    <source>
        <dbReference type="EMBL" id="KAH7267865.1"/>
    </source>
</evidence>
<name>A0A9P9R7D8_FUSRE</name>
<keyword evidence="2" id="KW-1185">Reference proteome</keyword>
<organism evidence="1 2">
    <name type="scientific">Fusarium redolens</name>
    <dbReference type="NCBI Taxonomy" id="48865"/>
    <lineage>
        <taxon>Eukaryota</taxon>
        <taxon>Fungi</taxon>
        <taxon>Dikarya</taxon>
        <taxon>Ascomycota</taxon>
        <taxon>Pezizomycotina</taxon>
        <taxon>Sordariomycetes</taxon>
        <taxon>Hypocreomycetidae</taxon>
        <taxon>Hypocreales</taxon>
        <taxon>Nectriaceae</taxon>
        <taxon>Fusarium</taxon>
        <taxon>Fusarium redolens species complex</taxon>
    </lineage>
</organism>
<dbReference type="EMBL" id="JAGMUX010000002">
    <property type="protein sequence ID" value="KAH7267865.1"/>
    <property type="molecule type" value="Genomic_DNA"/>
</dbReference>
<evidence type="ECO:0000313" key="2">
    <source>
        <dbReference type="Proteomes" id="UP000720189"/>
    </source>
</evidence>
<dbReference type="AlphaFoldDB" id="A0A9P9R7D8"/>
<dbReference type="OrthoDB" id="5067270at2759"/>
<protein>
    <submittedName>
        <fullName evidence="1">Uncharacterized protein</fullName>
    </submittedName>
</protein>
<dbReference type="RefSeq" id="XP_046055684.1">
    <property type="nucleotide sequence ID" value="XM_046191730.1"/>
</dbReference>
<dbReference type="GeneID" id="70221684"/>
<accession>A0A9P9R7D8</accession>
<reference evidence="1" key="1">
    <citation type="journal article" date="2021" name="Nat. Commun.">
        <title>Genetic determinants of endophytism in the Arabidopsis root mycobiome.</title>
        <authorList>
            <person name="Mesny F."/>
            <person name="Miyauchi S."/>
            <person name="Thiergart T."/>
            <person name="Pickel B."/>
            <person name="Atanasova L."/>
            <person name="Karlsson M."/>
            <person name="Huettel B."/>
            <person name="Barry K.W."/>
            <person name="Haridas S."/>
            <person name="Chen C."/>
            <person name="Bauer D."/>
            <person name="Andreopoulos W."/>
            <person name="Pangilinan J."/>
            <person name="LaButti K."/>
            <person name="Riley R."/>
            <person name="Lipzen A."/>
            <person name="Clum A."/>
            <person name="Drula E."/>
            <person name="Henrissat B."/>
            <person name="Kohler A."/>
            <person name="Grigoriev I.V."/>
            <person name="Martin F.M."/>
            <person name="Hacquard S."/>
        </authorList>
    </citation>
    <scope>NUCLEOTIDE SEQUENCE</scope>
    <source>
        <strain evidence="1">MPI-CAGE-AT-0023</strain>
    </source>
</reference>
<dbReference type="Proteomes" id="UP000720189">
    <property type="component" value="Unassembled WGS sequence"/>
</dbReference>
<proteinExistence type="predicted"/>